<dbReference type="InterPro" id="IPR002938">
    <property type="entry name" value="FAD-bd"/>
</dbReference>
<dbReference type="UniPathway" id="UPA00232"/>
<dbReference type="OrthoDB" id="9796623at2"/>
<evidence type="ECO:0000256" key="7">
    <source>
        <dbReference type="ARBA" id="ARBA00023033"/>
    </source>
</evidence>
<name>A0A2T0X6B0_9RHOB</name>
<dbReference type="Pfam" id="PF01494">
    <property type="entry name" value="FAD_binding_3"/>
    <property type="match status" value="1"/>
</dbReference>
<evidence type="ECO:0000256" key="4">
    <source>
        <dbReference type="ARBA" id="ARBA00022630"/>
    </source>
</evidence>
<comment type="pathway">
    <text evidence="2">Cofactor biosynthesis; ubiquinone biosynthesis.</text>
</comment>
<evidence type="ECO:0000256" key="2">
    <source>
        <dbReference type="ARBA" id="ARBA00004749"/>
    </source>
</evidence>
<keyword evidence="6" id="KW-0560">Oxidoreductase</keyword>
<gene>
    <name evidence="9" type="ORF">BCF33_0055</name>
</gene>
<dbReference type="InterPro" id="IPR036188">
    <property type="entry name" value="FAD/NAD-bd_sf"/>
</dbReference>
<dbReference type="PANTHER" id="PTHR43876:SF7">
    <property type="entry name" value="UBIQUINONE BIOSYNTHESIS MONOOXYGENASE COQ6, MITOCHONDRIAL"/>
    <property type="match status" value="1"/>
</dbReference>
<dbReference type="GO" id="GO:0016705">
    <property type="term" value="F:oxidoreductase activity, acting on paired donors, with incorporation or reduction of molecular oxygen"/>
    <property type="evidence" value="ECO:0007669"/>
    <property type="project" value="InterPro"/>
</dbReference>
<dbReference type="InterPro" id="IPR010971">
    <property type="entry name" value="UbiH/COQ6"/>
</dbReference>
<evidence type="ECO:0000313" key="9">
    <source>
        <dbReference type="EMBL" id="PRY94466.1"/>
    </source>
</evidence>
<evidence type="ECO:0000256" key="5">
    <source>
        <dbReference type="ARBA" id="ARBA00022827"/>
    </source>
</evidence>
<dbReference type="GO" id="GO:0004497">
    <property type="term" value="F:monooxygenase activity"/>
    <property type="evidence" value="ECO:0007669"/>
    <property type="project" value="UniProtKB-KW"/>
</dbReference>
<dbReference type="NCBIfam" id="TIGR01988">
    <property type="entry name" value="Ubi-OHases"/>
    <property type="match status" value="1"/>
</dbReference>
<accession>A0A2T0X6B0</accession>
<dbReference type="RefSeq" id="WP_106158964.1">
    <property type="nucleotide sequence ID" value="NZ_PVTT01000001.1"/>
</dbReference>
<evidence type="ECO:0000256" key="1">
    <source>
        <dbReference type="ARBA" id="ARBA00001974"/>
    </source>
</evidence>
<dbReference type="Gene3D" id="3.50.50.60">
    <property type="entry name" value="FAD/NAD(P)-binding domain"/>
    <property type="match status" value="2"/>
</dbReference>
<organism evidence="9 10">
    <name type="scientific">Hasllibacter halocynthiae</name>
    <dbReference type="NCBI Taxonomy" id="595589"/>
    <lineage>
        <taxon>Bacteria</taxon>
        <taxon>Pseudomonadati</taxon>
        <taxon>Pseudomonadota</taxon>
        <taxon>Alphaproteobacteria</taxon>
        <taxon>Rhodobacterales</taxon>
        <taxon>Roseobacteraceae</taxon>
        <taxon>Hasllibacter</taxon>
    </lineage>
</organism>
<dbReference type="GO" id="GO:0071949">
    <property type="term" value="F:FAD binding"/>
    <property type="evidence" value="ECO:0007669"/>
    <property type="project" value="InterPro"/>
</dbReference>
<dbReference type="Proteomes" id="UP000238801">
    <property type="component" value="Unassembled WGS sequence"/>
</dbReference>
<evidence type="ECO:0000256" key="6">
    <source>
        <dbReference type="ARBA" id="ARBA00023002"/>
    </source>
</evidence>
<protein>
    <submittedName>
        <fullName evidence="9">2-octaprenyl-6-methoxyphenol hydroxylase</fullName>
    </submittedName>
</protein>
<keyword evidence="5" id="KW-0274">FAD</keyword>
<keyword evidence="7" id="KW-0503">Monooxygenase</keyword>
<dbReference type="SUPFAM" id="SSF51905">
    <property type="entry name" value="FAD/NAD(P)-binding domain"/>
    <property type="match status" value="1"/>
</dbReference>
<evidence type="ECO:0000256" key="3">
    <source>
        <dbReference type="ARBA" id="ARBA00005349"/>
    </source>
</evidence>
<proteinExistence type="inferred from homology"/>
<dbReference type="InterPro" id="IPR051205">
    <property type="entry name" value="UbiH/COQ6_monooxygenase"/>
</dbReference>
<comment type="cofactor">
    <cofactor evidence="1">
        <name>FAD</name>
        <dbReference type="ChEBI" id="CHEBI:57692"/>
    </cofactor>
</comment>
<evidence type="ECO:0000313" key="10">
    <source>
        <dbReference type="Proteomes" id="UP000238801"/>
    </source>
</evidence>
<keyword evidence="4" id="KW-0285">Flavoprotein</keyword>
<comment type="similarity">
    <text evidence="3">Belongs to the UbiH/COQ6 family.</text>
</comment>
<evidence type="ECO:0000259" key="8">
    <source>
        <dbReference type="Pfam" id="PF01494"/>
    </source>
</evidence>
<dbReference type="PRINTS" id="PR00420">
    <property type="entry name" value="RNGMNOXGNASE"/>
</dbReference>
<keyword evidence="10" id="KW-1185">Reference proteome</keyword>
<feature type="domain" description="FAD-binding" evidence="8">
    <location>
        <begin position="6"/>
        <end position="309"/>
    </location>
</feature>
<reference evidence="9 10" key="1">
    <citation type="submission" date="2018-03" db="EMBL/GenBank/DDBJ databases">
        <title>Genomic Encyclopedia of Archaeal and Bacterial Type Strains, Phase II (KMG-II): from individual species to whole genera.</title>
        <authorList>
            <person name="Goeker M."/>
        </authorList>
    </citation>
    <scope>NUCLEOTIDE SEQUENCE [LARGE SCALE GENOMIC DNA]</scope>
    <source>
        <strain evidence="9 10">DSM 29318</strain>
    </source>
</reference>
<dbReference type="EMBL" id="PVTT01000001">
    <property type="protein sequence ID" value="PRY94466.1"/>
    <property type="molecule type" value="Genomic_DNA"/>
</dbReference>
<sequence length="379" mass="39021">MEHGIDILVAGAGPAGLTAACAFTGRGLQVALADPAPAGAERVRDRRTTAILQPGRTLLEGVGAWDTLGAPAPLAAMRVVDLRANASAGFEAREVGEEAFGWNIPNGALRAALEARASALGVERIEGSVEGVTARTGEAIVRVAGRALSVRLLIGADGRESVVREALGIPVRNWRTGQRALSFDVRHAVPHSNVSTELYDRDGPFVLVPLPDEGGAHRSAVVWMTTGPEAERLLALPADAFAAAATERSGGTLGALEPEGRPSVFPLVTRVAARMAAPRAALIAEAAHALPPIGAQGLNTSLGDVASLLEAAGEDPGEPEALRRWERARMPQVMAKAAAVTALNAASIGGPLGMLRGPAIAAMARAPGLRRGLMRFGLG</sequence>
<dbReference type="AlphaFoldDB" id="A0A2T0X6B0"/>
<comment type="caution">
    <text evidence="9">The sequence shown here is derived from an EMBL/GenBank/DDBJ whole genome shotgun (WGS) entry which is preliminary data.</text>
</comment>
<dbReference type="PANTHER" id="PTHR43876">
    <property type="entry name" value="UBIQUINONE BIOSYNTHESIS MONOOXYGENASE COQ6, MITOCHONDRIAL"/>
    <property type="match status" value="1"/>
</dbReference>
<dbReference type="GO" id="GO:0006744">
    <property type="term" value="P:ubiquinone biosynthetic process"/>
    <property type="evidence" value="ECO:0007669"/>
    <property type="project" value="UniProtKB-UniPathway"/>
</dbReference>